<evidence type="ECO:0000313" key="1">
    <source>
        <dbReference type="EMBL" id="CAB3400463.1"/>
    </source>
</evidence>
<name>A0A8S1EHN5_9PELO</name>
<comment type="caution">
    <text evidence="1">The sequence shown here is derived from an EMBL/GenBank/DDBJ whole genome shotgun (WGS) entry which is preliminary data.</text>
</comment>
<proteinExistence type="predicted"/>
<dbReference type="OrthoDB" id="5827518at2759"/>
<dbReference type="Proteomes" id="UP000494206">
    <property type="component" value="Unassembled WGS sequence"/>
</dbReference>
<evidence type="ECO:0000313" key="2">
    <source>
        <dbReference type="Proteomes" id="UP000494206"/>
    </source>
</evidence>
<dbReference type="AlphaFoldDB" id="A0A8S1EHN5"/>
<protein>
    <submittedName>
        <fullName evidence="1">Uncharacterized protein</fullName>
    </submittedName>
</protein>
<dbReference type="EMBL" id="CADEPM010000002">
    <property type="protein sequence ID" value="CAB3400463.1"/>
    <property type="molecule type" value="Genomic_DNA"/>
</dbReference>
<keyword evidence="2" id="KW-1185">Reference proteome</keyword>
<gene>
    <name evidence="1" type="ORF">CBOVIS_LOCUS3400</name>
</gene>
<reference evidence="1 2" key="1">
    <citation type="submission" date="2020-04" db="EMBL/GenBank/DDBJ databases">
        <authorList>
            <person name="Laetsch R D."/>
            <person name="Stevens L."/>
            <person name="Kumar S."/>
            <person name="Blaxter L. M."/>
        </authorList>
    </citation>
    <scope>NUCLEOTIDE SEQUENCE [LARGE SCALE GENOMIC DNA]</scope>
</reference>
<accession>A0A8S1EHN5</accession>
<sequence>MNLVKALLNKLYRKTYKKKRDFPFKIHTDRQMRSYRIPLFVILINAIVFAQEHEIPQFKRGPITIVDETALSNPNSFDYDFSEDLNKPADEQDLYDQFIDQLPMFHLFKLGRDNGVTEVPIVTRKWDTWFTPTTISHKEQKFTFYMTTPKPKPRPSINRGPVWRMGTVSFSRTTTRRPTTPLKWTRRQFKVQTAPRIPPTTTTTTTTQKPSTIKSASRWIAGPRHPPKFNENQNWRHPIKHLQERLQHPIPTDPISKKLPKPIVIQNPHGSQYRGPTYNCRVLNPFTDGQPSSEHDNRCKMLYPGLSLDGSCRCFYKVAGRDEHGCATGFVYACRSIGLRSVNV</sequence>
<organism evidence="1 2">
    <name type="scientific">Caenorhabditis bovis</name>
    <dbReference type="NCBI Taxonomy" id="2654633"/>
    <lineage>
        <taxon>Eukaryota</taxon>
        <taxon>Metazoa</taxon>
        <taxon>Ecdysozoa</taxon>
        <taxon>Nematoda</taxon>
        <taxon>Chromadorea</taxon>
        <taxon>Rhabditida</taxon>
        <taxon>Rhabditina</taxon>
        <taxon>Rhabditomorpha</taxon>
        <taxon>Rhabditoidea</taxon>
        <taxon>Rhabditidae</taxon>
        <taxon>Peloderinae</taxon>
        <taxon>Caenorhabditis</taxon>
    </lineage>
</organism>